<evidence type="ECO:0000256" key="1">
    <source>
        <dbReference type="ARBA" id="ARBA00006484"/>
    </source>
</evidence>
<evidence type="ECO:0008006" key="6">
    <source>
        <dbReference type="Google" id="ProtNLM"/>
    </source>
</evidence>
<evidence type="ECO:0000313" key="5">
    <source>
        <dbReference type="Proteomes" id="UP000326757"/>
    </source>
</evidence>
<dbReference type="PANTHER" id="PTHR43544:SF7">
    <property type="entry name" value="NADB-LER2"/>
    <property type="match status" value="1"/>
</dbReference>
<dbReference type="PROSITE" id="PS00061">
    <property type="entry name" value="ADH_SHORT"/>
    <property type="match status" value="1"/>
</dbReference>
<dbReference type="OrthoDB" id="9876299at2759"/>
<dbReference type="InterPro" id="IPR036291">
    <property type="entry name" value="NAD(P)-bd_dom_sf"/>
</dbReference>
<dbReference type="PANTHER" id="PTHR43544">
    <property type="entry name" value="SHORT-CHAIN DEHYDROGENASE/REDUCTASE"/>
    <property type="match status" value="1"/>
</dbReference>
<dbReference type="Gene3D" id="3.40.50.720">
    <property type="entry name" value="NAD(P)-binding Rossmann-like Domain"/>
    <property type="match status" value="1"/>
</dbReference>
<evidence type="ECO:0000256" key="2">
    <source>
        <dbReference type="ARBA" id="ARBA00022857"/>
    </source>
</evidence>
<dbReference type="EMBL" id="VIGI01000024">
    <property type="protein sequence ID" value="KAB8288451.1"/>
    <property type="molecule type" value="Genomic_DNA"/>
</dbReference>
<dbReference type="InterPro" id="IPR051468">
    <property type="entry name" value="Fungal_SecMetab_SDRs"/>
</dbReference>
<evidence type="ECO:0000313" key="4">
    <source>
        <dbReference type="EMBL" id="KAB8288451.1"/>
    </source>
</evidence>
<protein>
    <recommendedName>
        <fullName evidence="6">NAD(P)-binding protein</fullName>
    </recommendedName>
</protein>
<dbReference type="Proteomes" id="UP000326757">
    <property type="component" value="Unassembled WGS sequence"/>
</dbReference>
<gene>
    <name evidence="4" type="ORF">EYC80_010116</name>
</gene>
<dbReference type="CDD" id="cd05325">
    <property type="entry name" value="carb_red_sniffer_like_SDR_c"/>
    <property type="match status" value="1"/>
</dbReference>
<dbReference type="InterPro" id="IPR020904">
    <property type="entry name" value="Sc_DH/Rdtase_CS"/>
</dbReference>
<comment type="similarity">
    <text evidence="1">Belongs to the short-chain dehydrogenases/reductases (SDR) family.</text>
</comment>
<dbReference type="PRINTS" id="PR00081">
    <property type="entry name" value="GDHRDH"/>
</dbReference>
<dbReference type="InterPro" id="IPR002347">
    <property type="entry name" value="SDR_fam"/>
</dbReference>
<dbReference type="GO" id="GO:0016491">
    <property type="term" value="F:oxidoreductase activity"/>
    <property type="evidence" value="ECO:0007669"/>
    <property type="project" value="UniProtKB-KW"/>
</dbReference>
<sequence length="284" mass="30498">MYSPKSVTYSPLHNQFSDHHFRQQAAIINHTIENTMSTARTYLITGANRGLGRGLLEALSQRPNTTIIAGVRNLSSPTSKSLFDLPTASGSRIIPLTISSTDDLSPSQAIQTLQSTHGISSLDVVIANAGISNYYGQASETPLSEIRSHFEVNTVGVLALYQATLPLLLKSPEPIFVALSTGVASIGGMGDLRVPVTAYGASKAALHYVVRKIHFENEKLTAFLLSPGWVRTEMGNAGAVAMGMESAPISIEDSISGMLEKIDNATKKETSGTLQSFDETKYPW</sequence>
<keyword evidence="3" id="KW-0560">Oxidoreductase</keyword>
<accession>A0A5N6JNL1</accession>
<comment type="caution">
    <text evidence="4">The sequence shown here is derived from an EMBL/GenBank/DDBJ whole genome shotgun (WGS) entry which is preliminary data.</text>
</comment>
<proteinExistence type="inferred from homology"/>
<dbReference type="Pfam" id="PF00106">
    <property type="entry name" value="adh_short"/>
    <property type="match status" value="1"/>
</dbReference>
<dbReference type="GO" id="GO:0005737">
    <property type="term" value="C:cytoplasm"/>
    <property type="evidence" value="ECO:0007669"/>
    <property type="project" value="TreeGrafter"/>
</dbReference>
<reference evidence="4 5" key="1">
    <citation type="submission" date="2019-06" db="EMBL/GenBank/DDBJ databases">
        <title>Genome Sequence of the Brown Rot Fungal Pathogen Monilinia laxa.</title>
        <authorList>
            <person name="De Miccolis Angelini R.M."/>
            <person name="Landi L."/>
            <person name="Abate D."/>
            <person name="Pollastro S."/>
            <person name="Romanazzi G."/>
            <person name="Faretra F."/>
        </authorList>
    </citation>
    <scope>NUCLEOTIDE SEQUENCE [LARGE SCALE GENOMIC DNA]</scope>
    <source>
        <strain evidence="4 5">Mlax316</strain>
    </source>
</reference>
<keyword evidence="5" id="KW-1185">Reference proteome</keyword>
<dbReference type="AlphaFoldDB" id="A0A5N6JNL1"/>
<evidence type="ECO:0000256" key="3">
    <source>
        <dbReference type="ARBA" id="ARBA00023002"/>
    </source>
</evidence>
<dbReference type="SUPFAM" id="SSF51735">
    <property type="entry name" value="NAD(P)-binding Rossmann-fold domains"/>
    <property type="match status" value="1"/>
</dbReference>
<organism evidence="4 5">
    <name type="scientific">Monilinia laxa</name>
    <name type="common">Brown rot fungus</name>
    <name type="synonym">Sclerotinia laxa</name>
    <dbReference type="NCBI Taxonomy" id="61186"/>
    <lineage>
        <taxon>Eukaryota</taxon>
        <taxon>Fungi</taxon>
        <taxon>Dikarya</taxon>
        <taxon>Ascomycota</taxon>
        <taxon>Pezizomycotina</taxon>
        <taxon>Leotiomycetes</taxon>
        <taxon>Helotiales</taxon>
        <taxon>Sclerotiniaceae</taxon>
        <taxon>Monilinia</taxon>
    </lineage>
</organism>
<keyword evidence="2" id="KW-0521">NADP</keyword>
<name>A0A5N6JNL1_MONLA</name>